<evidence type="ECO:0000259" key="6">
    <source>
        <dbReference type="PROSITE" id="PS50949"/>
    </source>
</evidence>
<dbReference type="SMART" id="SM00345">
    <property type="entry name" value="HTH_GNTR"/>
    <property type="match status" value="1"/>
</dbReference>
<dbReference type="InterPro" id="IPR036388">
    <property type="entry name" value="WH-like_DNA-bd_sf"/>
</dbReference>
<keyword evidence="3" id="KW-0805">Transcription regulation</keyword>
<dbReference type="InterPro" id="IPR015424">
    <property type="entry name" value="PyrdxlP-dep_Trfase"/>
</dbReference>
<dbReference type="InterPro" id="IPR036390">
    <property type="entry name" value="WH_DNA-bd_sf"/>
</dbReference>
<evidence type="ECO:0000313" key="8">
    <source>
        <dbReference type="Proteomes" id="UP001524944"/>
    </source>
</evidence>
<dbReference type="InterPro" id="IPR015421">
    <property type="entry name" value="PyrdxlP-dep_Trfase_major"/>
</dbReference>
<dbReference type="InterPro" id="IPR051446">
    <property type="entry name" value="HTH_trans_reg/aminotransferase"/>
</dbReference>
<dbReference type="GO" id="GO:0008483">
    <property type="term" value="F:transaminase activity"/>
    <property type="evidence" value="ECO:0007669"/>
    <property type="project" value="UniProtKB-KW"/>
</dbReference>
<dbReference type="PANTHER" id="PTHR46577">
    <property type="entry name" value="HTH-TYPE TRANSCRIPTIONAL REGULATORY PROTEIN GABR"/>
    <property type="match status" value="1"/>
</dbReference>
<dbReference type="Gene3D" id="1.10.10.10">
    <property type="entry name" value="Winged helix-like DNA-binding domain superfamily/Winged helix DNA-binding domain"/>
    <property type="match status" value="1"/>
</dbReference>
<name>A0ABT1Y7S3_9FIRM</name>
<evidence type="ECO:0000256" key="4">
    <source>
        <dbReference type="ARBA" id="ARBA00023125"/>
    </source>
</evidence>
<evidence type="ECO:0000256" key="1">
    <source>
        <dbReference type="ARBA" id="ARBA00005384"/>
    </source>
</evidence>
<feature type="domain" description="HTH gntR-type" evidence="6">
    <location>
        <begin position="15"/>
        <end position="83"/>
    </location>
</feature>
<keyword evidence="7" id="KW-0032">Aminotransferase</keyword>
<dbReference type="PROSITE" id="PS50949">
    <property type="entry name" value="HTH_GNTR"/>
    <property type="match status" value="1"/>
</dbReference>
<dbReference type="EMBL" id="JANPWE010000014">
    <property type="protein sequence ID" value="MCR6546935.1"/>
    <property type="molecule type" value="Genomic_DNA"/>
</dbReference>
<dbReference type="CDD" id="cd00609">
    <property type="entry name" value="AAT_like"/>
    <property type="match status" value="1"/>
</dbReference>
<comment type="similarity">
    <text evidence="1">In the C-terminal section; belongs to the class-I pyridoxal-phosphate-dependent aminotransferase family.</text>
</comment>
<dbReference type="PANTHER" id="PTHR46577:SF1">
    <property type="entry name" value="HTH-TYPE TRANSCRIPTIONAL REGULATORY PROTEIN GABR"/>
    <property type="match status" value="1"/>
</dbReference>
<dbReference type="Gene3D" id="3.40.640.10">
    <property type="entry name" value="Type I PLP-dependent aspartate aminotransferase-like (Major domain)"/>
    <property type="match status" value="1"/>
</dbReference>
<reference evidence="7 8" key="1">
    <citation type="submission" date="2022-08" db="EMBL/GenBank/DDBJ databases">
        <title>Proteogenomics of the novel Dehalobacterium formicoaceticum strain EZ94 highlights a key role of methyltransferases during anaerobic dichloromethane degradation.</title>
        <authorList>
            <person name="Wasmund K."/>
        </authorList>
    </citation>
    <scope>NUCLEOTIDE SEQUENCE [LARGE SCALE GENOMIC DNA]</scope>
    <source>
        <strain evidence="7 8">EZ94</strain>
    </source>
</reference>
<evidence type="ECO:0000256" key="5">
    <source>
        <dbReference type="ARBA" id="ARBA00023163"/>
    </source>
</evidence>
<dbReference type="Pfam" id="PF00392">
    <property type="entry name" value="GntR"/>
    <property type="match status" value="1"/>
</dbReference>
<evidence type="ECO:0000256" key="2">
    <source>
        <dbReference type="ARBA" id="ARBA00022898"/>
    </source>
</evidence>
<evidence type="ECO:0000256" key="3">
    <source>
        <dbReference type="ARBA" id="ARBA00023015"/>
    </source>
</evidence>
<sequence length="474" mass="54139">MEEVKMLQVNHSSQQPVYQQIYEQIKQDILMGKLPIGTKITSTRVLAKELQIGRNTVENAYTQLVLEGYLTNVPSSGYVVNNLQFDLNPKPSERLSKHKTTVVDSNHGMESIKYNFQHGNLDAVNFPNKLWRKYLTDVLDGTDTQQVHSYGDVKGDIELRIQLKEYLYHSRGVNCRPEQIVICSGTQSALEIMIKIFPYAKKQVAMEEPCYNGASIIFRSNGFEILPIPVYEDGIGINDLSLSSARMVHIAPSHQFPMGAVMPIHKRIQLLNWAQEGGNIIIEDDYDSEFRYNGRPIPSLQSIDENERVVYVGTFSKCLSPGLRMAYLILPEWLLKKYEEKFIGYQCTVPLIEQRIMAKFIADGHWEKHVRKICLAHKKKHDILIHAIKDTIGDKVRIHGHQAGLHILLEFLDGQREEDLTRKALQDKVKVCPVSPFWLNKDNYSNNALVLGYGMISEDDIPKAVKVLSKAWFS</sequence>
<keyword evidence="4" id="KW-0238">DNA-binding</keyword>
<keyword evidence="2" id="KW-0663">Pyridoxal phosphate</keyword>
<dbReference type="SUPFAM" id="SSF46785">
    <property type="entry name" value="Winged helix' DNA-binding domain"/>
    <property type="match status" value="1"/>
</dbReference>
<proteinExistence type="inferred from homology"/>
<dbReference type="Proteomes" id="UP001524944">
    <property type="component" value="Unassembled WGS sequence"/>
</dbReference>
<dbReference type="SUPFAM" id="SSF53383">
    <property type="entry name" value="PLP-dependent transferases"/>
    <property type="match status" value="1"/>
</dbReference>
<dbReference type="InterPro" id="IPR004839">
    <property type="entry name" value="Aminotransferase_I/II_large"/>
</dbReference>
<keyword evidence="7" id="KW-0808">Transferase</keyword>
<gene>
    <name evidence="7" type="ORF">NVS47_15695</name>
</gene>
<dbReference type="CDD" id="cd07377">
    <property type="entry name" value="WHTH_GntR"/>
    <property type="match status" value="1"/>
</dbReference>
<comment type="caution">
    <text evidence="7">The sequence shown here is derived from an EMBL/GenBank/DDBJ whole genome shotgun (WGS) entry which is preliminary data.</text>
</comment>
<accession>A0ABT1Y7S3</accession>
<dbReference type="RefSeq" id="WP_242965118.1">
    <property type="nucleotide sequence ID" value="NZ_CP022121.1"/>
</dbReference>
<dbReference type="Pfam" id="PF00155">
    <property type="entry name" value="Aminotran_1_2"/>
    <property type="match status" value="1"/>
</dbReference>
<organism evidence="7 8">
    <name type="scientific">Dehalobacterium formicoaceticum</name>
    <dbReference type="NCBI Taxonomy" id="51515"/>
    <lineage>
        <taxon>Bacteria</taxon>
        <taxon>Bacillati</taxon>
        <taxon>Bacillota</taxon>
        <taxon>Clostridia</taxon>
        <taxon>Eubacteriales</taxon>
        <taxon>Peptococcaceae</taxon>
        <taxon>Dehalobacterium</taxon>
    </lineage>
</organism>
<protein>
    <submittedName>
        <fullName evidence="7">PLP-dependent aminotransferase family protein</fullName>
    </submittedName>
</protein>
<evidence type="ECO:0000313" key="7">
    <source>
        <dbReference type="EMBL" id="MCR6546935.1"/>
    </source>
</evidence>
<keyword evidence="5" id="KW-0804">Transcription</keyword>
<dbReference type="InterPro" id="IPR000524">
    <property type="entry name" value="Tscrpt_reg_HTH_GntR"/>
</dbReference>
<keyword evidence="8" id="KW-1185">Reference proteome</keyword>